<comment type="caution">
    <text evidence="2">The sequence shown here is derived from an EMBL/GenBank/DDBJ whole genome shotgun (WGS) entry which is preliminary data.</text>
</comment>
<reference evidence="2 3" key="1">
    <citation type="journal article" date="2019" name="Int. J. Syst. Evol. Microbiol.">
        <title>The Global Catalogue of Microorganisms (GCM) 10K type strain sequencing project: providing services to taxonomists for standard genome sequencing and annotation.</title>
        <authorList>
            <consortium name="The Broad Institute Genomics Platform"/>
            <consortium name="The Broad Institute Genome Sequencing Center for Infectious Disease"/>
            <person name="Wu L."/>
            <person name="Ma J."/>
        </authorList>
    </citation>
    <scope>NUCLEOTIDE SEQUENCE [LARGE SCALE GENOMIC DNA]</scope>
    <source>
        <strain evidence="2 3">XZYJT29</strain>
    </source>
</reference>
<organism evidence="2 3">
    <name type="scientific">Halosimplex aquaticum</name>
    <dbReference type="NCBI Taxonomy" id="3026162"/>
    <lineage>
        <taxon>Archaea</taxon>
        <taxon>Methanobacteriati</taxon>
        <taxon>Methanobacteriota</taxon>
        <taxon>Stenosarchaea group</taxon>
        <taxon>Halobacteria</taxon>
        <taxon>Halobacteriales</taxon>
        <taxon>Haloarculaceae</taxon>
        <taxon>Halosimplex</taxon>
    </lineage>
</organism>
<proteinExistence type="predicted"/>
<evidence type="ECO:0000313" key="2">
    <source>
        <dbReference type="EMBL" id="MFC7142585.1"/>
    </source>
</evidence>
<evidence type="ECO:0000313" key="3">
    <source>
        <dbReference type="Proteomes" id="UP001596432"/>
    </source>
</evidence>
<feature type="region of interest" description="Disordered" evidence="1">
    <location>
        <begin position="386"/>
        <end position="405"/>
    </location>
</feature>
<sequence length="405" mass="45122">MTDLKITTVNDFDQNGIFPLRNIRVEGKKIETPTAATIPGKLREHEEFHPDSGGVSELYRTVGGDDLDEAMRDPDGAQLNDDLESQYSSAPDDSLKITFTKYTEASTLGVAHAQYLADLHAAYSDILTVPLMPKLVRNVEDGLNDPSYRSFKKSVVAFLNQVEERHPDAPVMGLIPRLGWEFIDDLLEVYEAHGVTTYAFDFDRCKVTTGTQLSMVEPLMQSIANRGIEEHTLFYAINPSPGTRQQAIGARPASDIASLGLGFDIIGGCHVSPRMPEEAFEEMEAEQGEDGEPEFRLFDKTDWVYRDIPVSDLPDAFPKRTAFDAEGIAARVRRSPNNAKYRLQKLVNGEQKALAAKDLRDTLASDQAYPQVIEKLGVTDQTKSAYEQTRESFDEERFQSGVGDF</sequence>
<protein>
    <submittedName>
        <fullName evidence="2">Uncharacterized protein</fullName>
    </submittedName>
</protein>
<dbReference type="GeneID" id="78822931"/>
<evidence type="ECO:0000256" key="1">
    <source>
        <dbReference type="SAM" id="MobiDB-lite"/>
    </source>
</evidence>
<feature type="compositionally biased region" description="Basic and acidic residues" evidence="1">
    <location>
        <begin position="388"/>
        <end position="398"/>
    </location>
</feature>
<accession>A0ABD5YB85</accession>
<dbReference type="Proteomes" id="UP001596432">
    <property type="component" value="Unassembled WGS sequence"/>
</dbReference>
<keyword evidence="3" id="KW-1185">Reference proteome</keyword>
<dbReference type="RefSeq" id="WP_274323646.1">
    <property type="nucleotide sequence ID" value="NZ_CP118158.1"/>
</dbReference>
<name>A0ABD5YB85_9EURY</name>
<dbReference type="EMBL" id="JBHTAS010000001">
    <property type="protein sequence ID" value="MFC7142585.1"/>
    <property type="molecule type" value="Genomic_DNA"/>
</dbReference>
<dbReference type="AlphaFoldDB" id="A0ABD5YB85"/>
<gene>
    <name evidence="2" type="ORF">ACFQMA_22455</name>
</gene>